<sequence>MRSRKVILNVSSNLILQLFIFVYGFLMPKIIMTKYGSNVNGLISSITQFLAYISLLESGVGPVVKSILYKPISEKDNDEIADILFATEKFFKAIAYVFIIYILILIFVYPNIVNTSKDNIYVSSLIVIISISIFSEYYFGMIYKIFLQANQETYVISIIQIVTYILAIIVAFIMSKFEVTVHVLKLSISLIFVLRPIIQNMYVKRKFDIDFRNANRNYIIKNKWDGLAQHVAYVIHTNTDITILSLFSTLSEVSVYSVYLLIVKGIKALISAFSSGIDASFGDMINRNEEENLKKNFEYYEIVYFMVCTILFACTISLIVPFVNIYTSNINDANYTRPVFASLLVISECLWAIRLPYLTLVYAAGHFKETKIGAWVECFINIVISIFLVRRYSIIGVTIGTIIAMFIRTSEFIYYANNSILKISIFKSLKKICILTFIIIISMLFAERLFIFRNISYIYWVLNAVILFVFISILTFIVNFIFYKDELRNILRIIKFSFLKNK</sequence>
<comment type="subcellular location">
    <subcellularLocation>
        <location evidence="1">Cell membrane</location>
        <topology evidence="1">Multi-pass membrane protein</topology>
    </subcellularLocation>
</comment>
<dbReference type="PANTHER" id="PTHR30250">
    <property type="entry name" value="PST FAMILY PREDICTED COLANIC ACID TRANSPORTER"/>
    <property type="match status" value="1"/>
</dbReference>
<name>A0A3E2TKN7_9FIRM</name>
<feature type="transmembrane region" description="Helical" evidence="6">
    <location>
        <begin position="90"/>
        <end position="109"/>
    </location>
</feature>
<feature type="transmembrane region" description="Helical" evidence="6">
    <location>
        <begin position="121"/>
        <end position="141"/>
    </location>
</feature>
<keyword evidence="2" id="KW-1003">Cell membrane</keyword>
<proteinExistence type="predicted"/>
<organism evidence="7 8">
    <name type="scientific">Anaerococcus nagyae</name>
    <dbReference type="NCBI Taxonomy" id="1755241"/>
    <lineage>
        <taxon>Bacteria</taxon>
        <taxon>Bacillati</taxon>
        <taxon>Bacillota</taxon>
        <taxon>Tissierellia</taxon>
        <taxon>Tissierellales</taxon>
        <taxon>Peptoniphilaceae</taxon>
        <taxon>Anaerococcus</taxon>
    </lineage>
</organism>
<gene>
    <name evidence="7" type="ORF">DXA39_00345</name>
</gene>
<feature type="transmembrane region" description="Helical" evidence="6">
    <location>
        <begin position="153"/>
        <end position="173"/>
    </location>
</feature>
<feature type="transmembrane region" description="Helical" evidence="6">
    <location>
        <begin position="302"/>
        <end position="327"/>
    </location>
</feature>
<feature type="transmembrane region" description="Helical" evidence="6">
    <location>
        <begin position="339"/>
        <end position="360"/>
    </location>
</feature>
<evidence type="ECO:0000256" key="5">
    <source>
        <dbReference type="ARBA" id="ARBA00023136"/>
    </source>
</evidence>
<protein>
    <recommendedName>
        <fullName evidence="9">Polysaccharide biosynthesis protein C-terminal domain-containing protein</fullName>
    </recommendedName>
</protein>
<feature type="transmembrane region" description="Helical" evidence="6">
    <location>
        <begin position="7"/>
        <end position="26"/>
    </location>
</feature>
<evidence type="ECO:0000256" key="4">
    <source>
        <dbReference type="ARBA" id="ARBA00022989"/>
    </source>
</evidence>
<accession>A0A3E2TKN7</accession>
<feature type="transmembrane region" description="Helical" evidence="6">
    <location>
        <begin position="428"/>
        <end position="451"/>
    </location>
</feature>
<dbReference type="EMBL" id="QVEU01000001">
    <property type="protein sequence ID" value="RGB77938.1"/>
    <property type="molecule type" value="Genomic_DNA"/>
</dbReference>
<evidence type="ECO:0008006" key="9">
    <source>
        <dbReference type="Google" id="ProtNLM"/>
    </source>
</evidence>
<feature type="transmembrane region" description="Helical" evidence="6">
    <location>
        <begin position="372"/>
        <end position="389"/>
    </location>
</feature>
<feature type="transmembrane region" description="Helical" evidence="6">
    <location>
        <begin position="179"/>
        <end position="198"/>
    </location>
</feature>
<dbReference type="PANTHER" id="PTHR30250:SF26">
    <property type="entry name" value="PSMA PROTEIN"/>
    <property type="match status" value="1"/>
</dbReference>
<evidence type="ECO:0000313" key="8">
    <source>
        <dbReference type="Proteomes" id="UP000261011"/>
    </source>
</evidence>
<feature type="transmembrane region" description="Helical" evidence="6">
    <location>
        <begin position="457"/>
        <end position="482"/>
    </location>
</feature>
<reference evidence="7 8" key="1">
    <citation type="submission" date="2018-08" db="EMBL/GenBank/DDBJ databases">
        <title>A genome reference for cultivated species of the human gut microbiota.</title>
        <authorList>
            <person name="Zou Y."/>
            <person name="Xue W."/>
            <person name="Luo G."/>
        </authorList>
    </citation>
    <scope>NUCLEOTIDE SEQUENCE [LARGE SCALE GENOMIC DNA]</scope>
    <source>
        <strain evidence="7 8">OF01-3</strain>
    </source>
</reference>
<evidence type="ECO:0000313" key="7">
    <source>
        <dbReference type="EMBL" id="RGB77938.1"/>
    </source>
</evidence>
<dbReference type="InterPro" id="IPR050833">
    <property type="entry name" value="Poly_Biosynth_Transport"/>
</dbReference>
<feature type="transmembrane region" description="Helical" evidence="6">
    <location>
        <begin position="395"/>
        <end position="416"/>
    </location>
</feature>
<dbReference type="RefSeq" id="WP_117519994.1">
    <property type="nucleotide sequence ID" value="NZ_QVEU01000001.1"/>
</dbReference>
<keyword evidence="4 6" id="KW-1133">Transmembrane helix</keyword>
<dbReference type="OrthoDB" id="8609648at2"/>
<dbReference type="GO" id="GO:0005886">
    <property type="term" value="C:plasma membrane"/>
    <property type="evidence" value="ECO:0007669"/>
    <property type="project" value="UniProtKB-SubCell"/>
</dbReference>
<evidence type="ECO:0000256" key="2">
    <source>
        <dbReference type="ARBA" id="ARBA00022475"/>
    </source>
</evidence>
<keyword evidence="8" id="KW-1185">Reference proteome</keyword>
<evidence type="ECO:0000256" key="6">
    <source>
        <dbReference type="SAM" id="Phobius"/>
    </source>
</evidence>
<evidence type="ECO:0000256" key="3">
    <source>
        <dbReference type="ARBA" id="ARBA00022692"/>
    </source>
</evidence>
<evidence type="ECO:0000256" key="1">
    <source>
        <dbReference type="ARBA" id="ARBA00004651"/>
    </source>
</evidence>
<comment type="caution">
    <text evidence="7">The sequence shown here is derived from an EMBL/GenBank/DDBJ whole genome shotgun (WGS) entry which is preliminary data.</text>
</comment>
<dbReference type="AlphaFoldDB" id="A0A3E2TKN7"/>
<keyword evidence="3 6" id="KW-0812">Transmembrane</keyword>
<dbReference type="Proteomes" id="UP000261011">
    <property type="component" value="Unassembled WGS sequence"/>
</dbReference>
<keyword evidence="5 6" id="KW-0472">Membrane</keyword>